<dbReference type="OrthoDB" id="197560at2"/>
<evidence type="ECO:0000256" key="1">
    <source>
        <dbReference type="SAM" id="SignalP"/>
    </source>
</evidence>
<accession>S0EXN7</accession>
<keyword evidence="3" id="KW-1185">Reference proteome</keyword>
<keyword evidence="1" id="KW-0732">Signal</keyword>
<dbReference type="HOGENOM" id="CLU_749443_0_0_0"/>
<protein>
    <submittedName>
        <fullName evidence="2">Uncharacterized protein</fullName>
    </submittedName>
</protein>
<feature type="chain" id="PRO_5004486193" evidence="1">
    <location>
        <begin position="19"/>
        <end position="369"/>
    </location>
</feature>
<proteinExistence type="predicted"/>
<feature type="signal peptide" evidence="1">
    <location>
        <begin position="1"/>
        <end position="18"/>
    </location>
</feature>
<evidence type="ECO:0000313" key="3">
    <source>
        <dbReference type="Proteomes" id="UP000014227"/>
    </source>
</evidence>
<dbReference type="AlphaFoldDB" id="S0EXN7"/>
<dbReference type="PATRIC" id="fig|1303518.3.peg.2555"/>
<dbReference type="KEGG" id="ccz:CCALI_02458"/>
<dbReference type="STRING" id="454171.CP488_01631"/>
<dbReference type="Proteomes" id="UP000014227">
    <property type="component" value="Chromosome I"/>
</dbReference>
<evidence type="ECO:0000313" key="2">
    <source>
        <dbReference type="EMBL" id="CCW36257.1"/>
    </source>
</evidence>
<sequence length="369" mass="40968">MFALALLLFWIGAEGARANTVELSVPTYPTEALKPNAFSESPRWMPTLPAATLVHLPVAVTNPSNRTLTLFVRSAPLYFLTKNAPHKIAVATKPLLLKPHAQRTLTFTLRLPPMPYNALLQWNVLALQGQQRLASLQRLYVIVPEGTEGAQAVYEGRDDTTQGNWLGHYGKQGFLIPLRDGTASFFLPTVTVQRGTGFERWRPSAVGNDVLESEFVNFAFVKQPTVEDKRVLLGANGLTERAPVAFAAAKVLVPVPHQLNVYRYKMLPLFLRVNTTDAQAHRLSLYFLDYARLGWSYEVDIYDIQGHPLASQVVDNFGNGAYLRFRFTGSVIVQIRAIHSKDPITVCGVFIDPASGKGLLWQPASTAER</sequence>
<dbReference type="InParanoid" id="S0EXN7"/>
<organism evidence="2 3">
    <name type="scientific">Chthonomonas calidirosea (strain DSM 23976 / ICMP 18418 / T49)</name>
    <dbReference type="NCBI Taxonomy" id="1303518"/>
    <lineage>
        <taxon>Bacteria</taxon>
        <taxon>Bacillati</taxon>
        <taxon>Armatimonadota</taxon>
        <taxon>Chthonomonadia</taxon>
        <taxon>Chthonomonadales</taxon>
        <taxon>Chthonomonadaceae</taxon>
        <taxon>Chthonomonas</taxon>
    </lineage>
</organism>
<dbReference type="EMBL" id="HF951689">
    <property type="protein sequence ID" value="CCW36257.1"/>
    <property type="molecule type" value="Genomic_DNA"/>
</dbReference>
<gene>
    <name evidence="2" type="ORF">CCALI_02458</name>
</gene>
<reference evidence="3" key="1">
    <citation type="submission" date="2013-03" db="EMBL/GenBank/DDBJ databases">
        <title>Genome sequence of Chthonomonas calidirosea, the first sequenced genome from the Armatimonadetes phylum (formally candidate division OP10).</title>
        <authorList>
            <person name="Lee K.C.Y."/>
            <person name="Morgan X.C."/>
            <person name="Dunfield P.F."/>
            <person name="Tamas I."/>
            <person name="Houghton K.M."/>
            <person name="Vyssotski M."/>
            <person name="Ryan J.L.J."/>
            <person name="Lagutin K."/>
            <person name="McDonald I.R."/>
            <person name="Stott M.B."/>
        </authorList>
    </citation>
    <scope>NUCLEOTIDE SEQUENCE [LARGE SCALE GENOMIC DNA]</scope>
    <source>
        <strain evidence="3">DSM 23976 / ICMP 18418 / T49</strain>
    </source>
</reference>
<name>S0EXN7_CHTCT</name>